<organism evidence="7 8">
    <name type="scientific">Coniophora puteana (strain RWD-64-598)</name>
    <name type="common">Brown rot fungus</name>
    <dbReference type="NCBI Taxonomy" id="741705"/>
    <lineage>
        <taxon>Eukaryota</taxon>
        <taxon>Fungi</taxon>
        <taxon>Dikarya</taxon>
        <taxon>Basidiomycota</taxon>
        <taxon>Agaricomycotina</taxon>
        <taxon>Agaricomycetes</taxon>
        <taxon>Agaricomycetidae</taxon>
        <taxon>Boletales</taxon>
        <taxon>Coniophorineae</taxon>
        <taxon>Coniophoraceae</taxon>
        <taxon>Coniophora</taxon>
    </lineage>
</organism>
<evidence type="ECO:0000256" key="1">
    <source>
        <dbReference type="ARBA" id="ARBA00004141"/>
    </source>
</evidence>
<feature type="domain" description="TECPR1-like DysF" evidence="6">
    <location>
        <begin position="115"/>
        <end position="305"/>
    </location>
</feature>
<comment type="subcellular location">
    <subcellularLocation>
        <location evidence="1">Membrane</location>
        <topology evidence="1">Multi-pass membrane protein</topology>
    </subcellularLocation>
</comment>
<evidence type="ECO:0000256" key="5">
    <source>
        <dbReference type="SAM" id="MobiDB-lite"/>
    </source>
</evidence>
<dbReference type="OrthoDB" id="74314at2759"/>
<dbReference type="GO" id="GO:0005778">
    <property type="term" value="C:peroxisomal membrane"/>
    <property type="evidence" value="ECO:0007669"/>
    <property type="project" value="TreeGrafter"/>
</dbReference>
<evidence type="ECO:0000313" key="7">
    <source>
        <dbReference type="EMBL" id="EIW81127.1"/>
    </source>
</evidence>
<gene>
    <name evidence="7" type="ORF">CONPUDRAFT_137212</name>
</gene>
<feature type="region of interest" description="Disordered" evidence="5">
    <location>
        <begin position="353"/>
        <end position="378"/>
    </location>
</feature>
<keyword evidence="8" id="KW-1185">Reference proteome</keyword>
<dbReference type="PANTHER" id="PTHR28304">
    <property type="entry name" value="PEROXISOMAL MEMBRANE PROTEIN PEX29"/>
    <property type="match status" value="1"/>
</dbReference>
<feature type="compositionally biased region" description="Low complexity" evidence="5">
    <location>
        <begin position="353"/>
        <end position="371"/>
    </location>
</feature>
<comment type="caution">
    <text evidence="7">The sequence shown here is derived from an EMBL/GenBank/DDBJ whole genome shotgun (WGS) entry which is preliminary data.</text>
</comment>
<dbReference type="InterPro" id="IPR010482">
    <property type="entry name" value="TECPR1-like_DysF"/>
</dbReference>
<accession>A0A5M3MPZ3</accession>
<evidence type="ECO:0000259" key="6">
    <source>
        <dbReference type="Pfam" id="PF06398"/>
    </source>
</evidence>
<proteinExistence type="predicted"/>
<name>A0A5M3MPZ3_CONPW</name>
<dbReference type="KEGG" id="cput:CONPUDRAFT_137212"/>
<protein>
    <recommendedName>
        <fullName evidence="6">TECPR1-like DysF domain-containing protein</fullName>
    </recommendedName>
</protein>
<evidence type="ECO:0000256" key="4">
    <source>
        <dbReference type="ARBA" id="ARBA00023136"/>
    </source>
</evidence>
<dbReference type="RefSeq" id="XP_007768544.1">
    <property type="nucleotide sequence ID" value="XM_007770354.1"/>
</dbReference>
<dbReference type="Pfam" id="PF06398">
    <property type="entry name" value="Pex24p"/>
    <property type="match status" value="1"/>
</dbReference>
<dbReference type="GO" id="GO:0007031">
    <property type="term" value="P:peroxisome organization"/>
    <property type="evidence" value="ECO:0007669"/>
    <property type="project" value="UniProtKB-ARBA"/>
</dbReference>
<dbReference type="OMA" id="RWTRRIY"/>
<reference evidence="8" key="1">
    <citation type="journal article" date="2012" name="Science">
        <title>The Paleozoic origin of enzymatic lignin decomposition reconstructed from 31 fungal genomes.</title>
        <authorList>
            <person name="Floudas D."/>
            <person name="Binder M."/>
            <person name="Riley R."/>
            <person name="Barry K."/>
            <person name="Blanchette R.A."/>
            <person name="Henrissat B."/>
            <person name="Martinez A.T."/>
            <person name="Otillar R."/>
            <person name="Spatafora J.W."/>
            <person name="Yadav J.S."/>
            <person name="Aerts A."/>
            <person name="Benoit I."/>
            <person name="Boyd A."/>
            <person name="Carlson A."/>
            <person name="Copeland A."/>
            <person name="Coutinho P.M."/>
            <person name="de Vries R.P."/>
            <person name="Ferreira P."/>
            <person name="Findley K."/>
            <person name="Foster B."/>
            <person name="Gaskell J."/>
            <person name="Glotzer D."/>
            <person name="Gorecki P."/>
            <person name="Heitman J."/>
            <person name="Hesse C."/>
            <person name="Hori C."/>
            <person name="Igarashi K."/>
            <person name="Jurgens J.A."/>
            <person name="Kallen N."/>
            <person name="Kersten P."/>
            <person name="Kohler A."/>
            <person name="Kuees U."/>
            <person name="Kumar T.K.A."/>
            <person name="Kuo A."/>
            <person name="LaButti K."/>
            <person name="Larrondo L.F."/>
            <person name="Lindquist E."/>
            <person name="Ling A."/>
            <person name="Lombard V."/>
            <person name="Lucas S."/>
            <person name="Lundell T."/>
            <person name="Martin R."/>
            <person name="McLaughlin D.J."/>
            <person name="Morgenstern I."/>
            <person name="Morin E."/>
            <person name="Murat C."/>
            <person name="Nagy L.G."/>
            <person name="Nolan M."/>
            <person name="Ohm R.A."/>
            <person name="Patyshakuliyeva A."/>
            <person name="Rokas A."/>
            <person name="Ruiz-Duenas F.J."/>
            <person name="Sabat G."/>
            <person name="Salamov A."/>
            <person name="Samejima M."/>
            <person name="Schmutz J."/>
            <person name="Slot J.C."/>
            <person name="St John F."/>
            <person name="Stenlid J."/>
            <person name="Sun H."/>
            <person name="Sun S."/>
            <person name="Syed K."/>
            <person name="Tsang A."/>
            <person name="Wiebenga A."/>
            <person name="Young D."/>
            <person name="Pisabarro A."/>
            <person name="Eastwood D.C."/>
            <person name="Martin F."/>
            <person name="Cullen D."/>
            <person name="Grigoriev I.V."/>
            <person name="Hibbett D.S."/>
        </authorList>
    </citation>
    <scope>NUCLEOTIDE SEQUENCE [LARGE SCALE GENOMIC DNA]</scope>
    <source>
        <strain evidence="8">RWD-64-598 SS2</strain>
    </source>
</reference>
<sequence length="497" mass="54263">MATFDYVDFPKDALRLSLASVKETHNLRPAAKVHTSLPHSVPDQLSTASPISPTAKSFGPLSLFPQLLLSSALPPSTPGHGRSASQGGQGQGAGSALTSTNPRGQPHTLLSTRDPLSIPITTVNFRRFVGKIGPLFWLQDRIEEIVAWKRGWKVTSVWIAAYGFLCYFPRLVLLLPHAIVLGVILANHPEETNATSPPVNASEGSVDWQANLQAIQNLMGAYSDAYDAAFPLVTQLTTATSSSRSRPQSPLLPVVVVTLLLMLPILPYVPLRPLFFILGVAPLIATHPFVQSRGLALVLSWKQQTPFREKASLIWKRLRGGWKRAVDDDRLLDKHWGSEMREVELWENERLASAPVPGSSSSSSVPASEGGDLSGSGAVTSGGLSSWAKVNLRHGERSAWTRGRDGWKGVANGSGEGEVSSNLTFSLAPGWAFVETEGWRADLDASWCDCGGDDDGWVYTNDAWLEPREAPANMPSPAVTRRRRWTRRIYWDPERVN</sequence>
<keyword evidence="3" id="KW-1133">Transmembrane helix</keyword>
<dbReference type="AlphaFoldDB" id="A0A5M3MPZ3"/>
<feature type="compositionally biased region" description="Polar residues" evidence="5">
    <location>
        <begin position="97"/>
        <end position="111"/>
    </location>
</feature>
<feature type="region of interest" description="Disordered" evidence="5">
    <location>
        <begin position="75"/>
        <end position="112"/>
    </location>
</feature>
<evidence type="ECO:0000313" key="8">
    <source>
        <dbReference type="Proteomes" id="UP000053558"/>
    </source>
</evidence>
<keyword evidence="4" id="KW-0472">Membrane</keyword>
<keyword evidence="2" id="KW-0812">Transmembrane</keyword>
<dbReference type="GeneID" id="19200990"/>
<evidence type="ECO:0000256" key="2">
    <source>
        <dbReference type="ARBA" id="ARBA00022692"/>
    </source>
</evidence>
<evidence type="ECO:0000256" key="3">
    <source>
        <dbReference type="ARBA" id="ARBA00022989"/>
    </source>
</evidence>
<dbReference type="PANTHER" id="PTHR28304:SF2">
    <property type="entry name" value="PEROXISOMAL MEMBRANE PROTEIN PEX29"/>
    <property type="match status" value="1"/>
</dbReference>
<dbReference type="EMBL" id="JH711578">
    <property type="protein sequence ID" value="EIW81127.1"/>
    <property type="molecule type" value="Genomic_DNA"/>
</dbReference>
<dbReference type="Proteomes" id="UP000053558">
    <property type="component" value="Unassembled WGS sequence"/>
</dbReference>
<dbReference type="InterPro" id="IPR052816">
    <property type="entry name" value="Peroxisomal_Membrane_PEX28-32"/>
</dbReference>